<protein>
    <submittedName>
        <fullName evidence="2">Uncharacterized protein</fullName>
    </submittedName>
</protein>
<organism evidence="2 3">
    <name type="scientific">Steinernema carpocapsae</name>
    <name type="common">Entomopathogenic nematode</name>
    <dbReference type="NCBI Taxonomy" id="34508"/>
    <lineage>
        <taxon>Eukaryota</taxon>
        <taxon>Metazoa</taxon>
        <taxon>Ecdysozoa</taxon>
        <taxon>Nematoda</taxon>
        <taxon>Chromadorea</taxon>
        <taxon>Rhabditida</taxon>
        <taxon>Tylenchina</taxon>
        <taxon>Panagrolaimomorpha</taxon>
        <taxon>Strongyloidoidea</taxon>
        <taxon>Steinernematidae</taxon>
        <taxon>Steinernema</taxon>
    </lineage>
</organism>
<reference evidence="2 3" key="2">
    <citation type="journal article" date="2019" name="G3 (Bethesda)">
        <title>Hybrid Assembly of the Genome of the Entomopathogenic Nematode Steinernema carpocapsae Identifies the X-Chromosome.</title>
        <authorList>
            <person name="Serra L."/>
            <person name="Macchietto M."/>
            <person name="Macias-Munoz A."/>
            <person name="McGill C.J."/>
            <person name="Rodriguez I.M."/>
            <person name="Rodriguez B."/>
            <person name="Murad R."/>
            <person name="Mortazavi A."/>
        </authorList>
    </citation>
    <scope>NUCLEOTIDE SEQUENCE [LARGE SCALE GENOMIC DNA]</scope>
    <source>
        <strain evidence="2 3">ALL</strain>
    </source>
</reference>
<dbReference type="Proteomes" id="UP000298663">
    <property type="component" value="Unassembled WGS sequence"/>
</dbReference>
<evidence type="ECO:0000313" key="2">
    <source>
        <dbReference type="EMBL" id="TKR93686.1"/>
    </source>
</evidence>
<dbReference type="AlphaFoldDB" id="A0A4U5PBP3"/>
<reference evidence="2 3" key="1">
    <citation type="journal article" date="2015" name="Genome Biol.">
        <title>Comparative genomics of Steinernema reveals deeply conserved gene regulatory networks.</title>
        <authorList>
            <person name="Dillman A.R."/>
            <person name="Macchietto M."/>
            <person name="Porter C.F."/>
            <person name="Rogers A."/>
            <person name="Williams B."/>
            <person name="Antoshechkin I."/>
            <person name="Lee M.M."/>
            <person name="Goodwin Z."/>
            <person name="Lu X."/>
            <person name="Lewis E.E."/>
            <person name="Goodrich-Blair H."/>
            <person name="Stock S.P."/>
            <person name="Adams B.J."/>
            <person name="Sternberg P.W."/>
            <person name="Mortazavi A."/>
        </authorList>
    </citation>
    <scope>NUCLEOTIDE SEQUENCE [LARGE SCALE GENOMIC DNA]</scope>
    <source>
        <strain evidence="2 3">ALL</strain>
    </source>
</reference>
<evidence type="ECO:0000256" key="1">
    <source>
        <dbReference type="SAM" id="MobiDB-lite"/>
    </source>
</evidence>
<dbReference type="EMBL" id="AZBU02000002">
    <property type="protein sequence ID" value="TKR93686.1"/>
    <property type="molecule type" value="Genomic_DNA"/>
</dbReference>
<proteinExistence type="predicted"/>
<evidence type="ECO:0000313" key="3">
    <source>
        <dbReference type="Proteomes" id="UP000298663"/>
    </source>
</evidence>
<name>A0A4U5PBP3_STECR</name>
<feature type="compositionally biased region" description="Low complexity" evidence="1">
    <location>
        <begin position="110"/>
        <end position="128"/>
    </location>
</feature>
<accession>A0A4U5PBP3</accession>
<feature type="region of interest" description="Disordered" evidence="1">
    <location>
        <begin position="55"/>
        <end position="172"/>
    </location>
</feature>
<feature type="compositionally biased region" description="Pro residues" evidence="1">
    <location>
        <begin position="129"/>
        <end position="148"/>
    </location>
</feature>
<comment type="caution">
    <text evidence="2">The sequence shown here is derived from an EMBL/GenBank/DDBJ whole genome shotgun (WGS) entry which is preliminary data.</text>
</comment>
<sequence length="207" mass="22667">MTFEVKPEPCELGFAPATFQHGVPVRHSRSPAPFDRYANRGPVGNGTILIQAMPHVPAEARGTRSRTPVNRVGHRSRARTPVAPIEEPATARTRGRPRGSPAPRGGPPARGGNRRSPAPLTARRASPAPRQPTPPPVARGRRTPPPTARPKRRLAETSSDEDETPRPKARISNATILKKIEKIRKDLVKQHEANLKILDWAIAQLED</sequence>
<gene>
    <name evidence="2" type="ORF">L596_008096</name>
</gene>
<feature type="compositionally biased region" description="Low complexity" evidence="1">
    <location>
        <begin position="88"/>
        <end position="103"/>
    </location>
</feature>
<keyword evidence="3" id="KW-1185">Reference proteome</keyword>